<comment type="caution">
    <text evidence="3">The sequence shown here is derived from an EMBL/GenBank/DDBJ whole genome shotgun (WGS) entry which is preliminary data.</text>
</comment>
<name>A0A0W8FWL4_9ZZZZ</name>
<feature type="transmembrane region" description="Helical" evidence="1">
    <location>
        <begin position="7"/>
        <end position="23"/>
    </location>
</feature>
<reference evidence="3" key="1">
    <citation type="journal article" date="2015" name="Proc. Natl. Acad. Sci. U.S.A.">
        <title>Networks of energetic and metabolic interactions define dynamics in microbial communities.</title>
        <authorList>
            <person name="Embree M."/>
            <person name="Liu J.K."/>
            <person name="Al-Bassam M.M."/>
            <person name="Zengler K."/>
        </authorList>
    </citation>
    <scope>NUCLEOTIDE SEQUENCE</scope>
</reference>
<feature type="domain" description="LiaF transmembrane" evidence="2">
    <location>
        <begin position="9"/>
        <end position="107"/>
    </location>
</feature>
<protein>
    <recommendedName>
        <fullName evidence="2">LiaF transmembrane domain-containing protein</fullName>
    </recommendedName>
</protein>
<evidence type="ECO:0000259" key="2">
    <source>
        <dbReference type="Pfam" id="PF22570"/>
    </source>
</evidence>
<keyword evidence="1" id="KW-0812">Transmembrane</keyword>
<dbReference type="AlphaFoldDB" id="A0A0W8FWL4"/>
<dbReference type="PANTHER" id="PTHR40763">
    <property type="entry name" value="MEMBRANE PROTEIN-RELATED"/>
    <property type="match status" value="1"/>
</dbReference>
<keyword evidence="1" id="KW-0472">Membrane</keyword>
<organism evidence="3">
    <name type="scientific">hydrocarbon metagenome</name>
    <dbReference type="NCBI Taxonomy" id="938273"/>
    <lineage>
        <taxon>unclassified sequences</taxon>
        <taxon>metagenomes</taxon>
        <taxon>ecological metagenomes</taxon>
    </lineage>
</organism>
<feature type="transmembrane region" description="Helical" evidence="1">
    <location>
        <begin position="59"/>
        <end position="76"/>
    </location>
</feature>
<feature type="transmembrane region" description="Helical" evidence="1">
    <location>
        <begin position="35"/>
        <end position="52"/>
    </location>
</feature>
<keyword evidence="1" id="KW-1133">Transmembrane helix</keyword>
<gene>
    <name evidence="3" type="ORF">ASZ90_004987</name>
</gene>
<dbReference type="InterPro" id="IPR054331">
    <property type="entry name" value="LiaF_TM"/>
</dbReference>
<dbReference type="EMBL" id="LNQE01000748">
    <property type="protein sequence ID" value="KUG25193.1"/>
    <property type="molecule type" value="Genomic_DNA"/>
</dbReference>
<evidence type="ECO:0000313" key="3">
    <source>
        <dbReference type="EMBL" id="KUG25193.1"/>
    </source>
</evidence>
<sequence length="241" mass="27250">MKQFSRRFFVGFVLILLGLVFTLKNLDVFSWEFEYYFLSWPVLLVVVGLIITFTSQSKFWGMSIVIVGLIFFTARFYDYSAGEIFRDIWPIFVILLGISIIFDHKRGKKNKNGRCCSAEGFEGGWVDFEDDFLDLSTVFTGYKRRIISQNFKGAKISTIFGGTVLDLTKAKVSPYCVIECDTIFGGTELIIPSAWKVINQTSAMFGGVADERRKSAPLSNEEEVKLTVKGFAMFGGIEIKS</sequence>
<feature type="transmembrane region" description="Helical" evidence="1">
    <location>
        <begin position="88"/>
        <end position="104"/>
    </location>
</feature>
<dbReference type="Pfam" id="PF22570">
    <property type="entry name" value="LiaF-TM"/>
    <property type="match status" value="1"/>
</dbReference>
<proteinExistence type="predicted"/>
<accession>A0A0W8FWL4</accession>
<evidence type="ECO:0000256" key="1">
    <source>
        <dbReference type="SAM" id="Phobius"/>
    </source>
</evidence>
<dbReference type="PANTHER" id="PTHR40763:SF5">
    <property type="entry name" value="MEMBRANE PROTEIN"/>
    <property type="match status" value="1"/>
</dbReference>